<dbReference type="Pfam" id="PF03781">
    <property type="entry name" value="FGE-sulfatase"/>
    <property type="match status" value="1"/>
</dbReference>
<keyword evidence="4" id="KW-1185">Reference proteome</keyword>
<feature type="signal peptide" evidence="1">
    <location>
        <begin position="1"/>
        <end position="28"/>
    </location>
</feature>
<name>A0ABM5N112_EMTOG</name>
<feature type="domain" description="Sulfatase-modifying factor enzyme-like" evidence="2">
    <location>
        <begin position="69"/>
        <end position="417"/>
    </location>
</feature>
<organism evidence="3 4">
    <name type="scientific">Emticicia oligotrophica (strain DSM 17448 / CIP 109782 / MTCC 6937 / GPTSA100-15)</name>
    <dbReference type="NCBI Taxonomy" id="929562"/>
    <lineage>
        <taxon>Bacteria</taxon>
        <taxon>Pseudomonadati</taxon>
        <taxon>Bacteroidota</taxon>
        <taxon>Cytophagia</taxon>
        <taxon>Cytophagales</taxon>
        <taxon>Leadbetterellaceae</taxon>
        <taxon>Emticicia</taxon>
    </lineage>
</organism>
<evidence type="ECO:0000313" key="4">
    <source>
        <dbReference type="Proteomes" id="UP000002875"/>
    </source>
</evidence>
<dbReference type="InterPro" id="IPR016187">
    <property type="entry name" value="CTDL_fold"/>
</dbReference>
<dbReference type="PANTHER" id="PTHR23150:SF19">
    <property type="entry name" value="FORMYLGLYCINE-GENERATING ENZYME"/>
    <property type="match status" value="1"/>
</dbReference>
<dbReference type="InterPro" id="IPR051043">
    <property type="entry name" value="Sulfatase_Mod_Factor_Kinase"/>
</dbReference>
<dbReference type="Proteomes" id="UP000002875">
    <property type="component" value="Chromosome"/>
</dbReference>
<feature type="chain" id="PRO_5047041910" evidence="1">
    <location>
        <begin position="29"/>
        <end position="429"/>
    </location>
</feature>
<evidence type="ECO:0000259" key="2">
    <source>
        <dbReference type="Pfam" id="PF03781"/>
    </source>
</evidence>
<sequence length="429" mass="48070">MKKLLFSSTAVALALSLMLSGCSSKKKASSINPGRKSTATGIAYNKKSKKGKEPIGLQVKDFKGQPAGPNLVYIEGGRFTMGTVEEDVTFSRDNLERTVTVSSFYMDETEITNLHWLEYLNAIQKDSSQEFYESALPDTTVWLSKLSFNDQFTEQYLRYPGFRMYPVVGVSWVQASDYCKWRTDAVNGEMASRFGDKTKSKTKIGFGKKSAKKAPVAEAPSAKTGGRLAIESGNVLPAYRLPTEAEWEYAAKALIGTQYMDENQSNQRIYPWDGSSLRKSKGKTKGTMLANFKRGRGDYAGIAGHQNDKGTITLEVYEFPPNDFGLYNMAGNVNEWVYDLYRPNSFQDVNDLNPIRRNDYLDEEKLYDKKGYNSLIDNHLRVYKGGSWNDVAYWLSPGTRRALDQDSSTATIGFRCAMIAIGPKGKRKI</sequence>
<dbReference type="SUPFAM" id="SSF56436">
    <property type="entry name" value="C-type lectin-like"/>
    <property type="match status" value="1"/>
</dbReference>
<dbReference type="PROSITE" id="PS51257">
    <property type="entry name" value="PROKAR_LIPOPROTEIN"/>
    <property type="match status" value="1"/>
</dbReference>
<keyword evidence="3" id="KW-0449">Lipoprotein</keyword>
<accession>A0ABM5N112</accession>
<dbReference type="NCBIfam" id="TIGR03530">
    <property type="entry name" value="GldJ_short"/>
    <property type="match status" value="1"/>
</dbReference>
<evidence type="ECO:0000256" key="1">
    <source>
        <dbReference type="SAM" id="SignalP"/>
    </source>
</evidence>
<dbReference type="Gene3D" id="3.90.1580.10">
    <property type="entry name" value="paralog of FGE (formylglycine-generating enzyme)"/>
    <property type="match status" value="1"/>
</dbReference>
<dbReference type="InterPro" id="IPR019868">
    <property type="entry name" value="Glid_motil-assoc_GldJ-short"/>
</dbReference>
<dbReference type="RefSeq" id="WP_015028774.1">
    <property type="nucleotide sequence ID" value="NC_018748.1"/>
</dbReference>
<evidence type="ECO:0000313" key="3">
    <source>
        <dbReference type="EMBL" id="AFK03076.1"/>
    </source>
</evidence>
<gene>
    <name evidence="3" type="ordered locus">Emtol_1936</name>
</gene>
<dbReference type="InterPro" id="IPR042095">
    <property type="entry name" value="SUMF_sf"/>
</dbReference>
<dbReference type="InterPro" id="IPR005532">
    <property type="entry name" value="SUMF_dom"/>
</dbReference>
<dbReference type="PANTHER" id="PTHR23150">
    <property type="entry name" value="SULFATASE MODIFYING FACTOR 1, 2"/>
    <property type="match status" value="1"/>
</dbReference>
<reference evidence="3 4" key="1">
    <citation type="submission" date="2011-07" db="EMBL/GenBank/DDBJ databases">
        <title>The complete genome of chromosome of Emticicia oligotrophica DSM 17448.</title>
        <authorList>
            <consortium name="US DOE Joint Genome Institute (JGI-PGF)"/>
            <person name="Lucas S."/>
            <person name="Han J."/>
            <person name="Lapidus A."/>
            <person name="Bruce D."/>
            <person name="Goodwin L."/>
            <person name="Pitluck S."/>
            <person name="Peters L."/>
            <person name="Kyrpides N."/>
            <person name="Mavromatis K."/>
            <person name="Ivanova N."/>
            <person name="Ovchinnikova G."/>
            <person name="Teshima H."/>
            <person name="Detter J.C."/>
            <person name="Tapia R."/>
            <person name="Han C."/>
            <person name="Land M."/>
            <person name="Hauser L."/>
            <person name="Markowitz V."/>
            <person name="Cheng J.-F."/>
            <person name="Hugenholtz P."/>
            <person name="Woyke T."/>
            <person name="Wu D."/>
            <person name="Tindall B."/>
            <person name="Pomrenke H."/>
            <person name="Brambilla E."/>
            <person name="Klenk H.-P."/>
            <person name="Eisen J.A."/>
        </authorList>
    </citation>
    <scope>NUCLEOTIDE SEQUENCE [LARGE SCALE GENOMIC DNA]</scope>
    <source>
        <strain evidence="3 4">DSM 17448</strain>
    </source>
</reference>
<keyword evidence="1" id="KW-0732">Signal</keyword>
<dbReference type="EMBL" id="CP002961">
    <property type="protein sequence ID" value="AFK03076.1"/>
    <property type="molecule type" value="Genomic_DNA"/>
</dbReference>
<proteinExistence type="predicted"/>
<protein>
    <submittedName>
        <fullName evidence="3">Gliding motility-associated lipoprotein GldJ</fullName>
    </submittedName>
</protein>